<keyword evidence="2" id="KW-1185">Reference proteome</keyword>
<evidence type="ECO:0000313" key="2">
    <source>
        <dbReference type="Proteomes" id="UP001148662"/>
    </source>
</evidence>
<comment type="caution">
    <text evidence="1">The sequence shown here is derived from an EMBL/GenBank/DDBJ whole genome shotgun (WGS) entry which is preliminary data.</text>
</comment>
<organism evidence="1 2">
    <name type="scientific">Phlebia brevispora</name>
    <dbReference type="NCBI Taxonomy" id="194682"/>
    <lineage>
        <taxon>Eukaryota</taxon>
        <taxon>Fungi</taxon>
        <taxon>Dikarya</taxon>
        <taxon>Basidiomycota</taxon>
        <taxon>Agaricomycotina</taxon>
        <taxon>Agaricomycetes</taxon>
        <taxon>Polyporales</taxon>
        <taxon>Meruliaceae</taxon>
        <taxon>Phlebia</taxon>
    </lineage>
</organism>
<gene>
    <name evidence="1" type="ORF">NM688_g4798</name>
</gene>
<proteinExistence type="predicted"/>
<name>A0ACC1T1X5_9APHY</name>
<sequence>MQDRSDIPMKTVAVLGASYGGIRAAKILAQELPKGWRLAVIDRNTHFNHLYVLPRYAILPQHAHKAFIPYTKIFRGPSAPGEEAPISRRILLLQAQVTSIASNSVTLSRSFPELGIDTPVLNFDYAIYALGSYLPAPINLWGPCTNNEDELTDCGTKGGGIEWLRKYHAVIEQAPSVLVVGGGALGIQYATDIAEVFPNKSVTLLHSRKQLLPRFDHAMHEEILSTLDSLNVKTILGDRLDLTSLQKRVDPKSGLPVYTVRTQSGQELSAGAVVTAMHWPNAEHDHDASTSTQQYRIRRSVEGHDTRQTDDASRGPESSVRGYAHSRCHVSRTRLKRRRRGREGRRRRRGP</sequence>
<evidence type="ECO:0000313" key="1">
    <source>
        <dbReference type="EMBL" id="KAJ3551272.1"/>
    </source>
</evidence>
<reference evidence="1" key="1">
    <citation type="submission" date="2022-07" db="EMBL/GenBank/DDBJ databases">
        <title>Genome Sequence of Phlebia brevispora.</title>
        <authorList>
            <person name="Buettner E."/>
        </authorList>
    </citation>
    <scope>NUCLEOTIDE SEQUENCE</scope>
    <source>
        <strain evidence="1">MPL23</strain>
    </source>
</reference>
<dbReference type="EMBL" id="JANHOG010000826">
    <property type="protein sequence ID" value="KAJ3551272.1"/>
    <property type="molecule type" value="Genomic_DNA"/>
</dbReference>
<protein>
    <submittedName>
        <fullName evidence="1">Uncharacterized protein</fullName>
    </submittedName>
</protein>
<accession>A0ACC1T1X5</accession>
<dbReference type="Proteomes" id="UP001148662">
    <property type="component" value="Unassembled WGS sequence"/>
</dbReference>